<dbReference type="Gene3D" id="2.160.20.20">
    <property type="match status" value="1"/>
</dbReference>
<proteinExistence type="predicted"/>
<evidence type="ECO:0000313" key="3">
    <source>
        <dbReference type="Proteomes" id="UP000321635"/>
    </source>
</evidence>
<organism evidence="2 3">
    <name type="scientific">Acetobacter nitrogenifigens DSM 23921 = NBRC 105050</name>
    <dbReference type="NCBI Taxonomy" id="1120919"/>
    <lineage>
        <taxon>Bacteria</taxon>
        <taxon>Pseudomonadati</taxon>
        <taxon>Pseudomonadota</taxon>
        <taxon>Alphaproteobacteria</taxon>
        <taxon>Acetobacterales</taxon>
        <taxon>Acetobacteraceae</taxon>
        <taxon>Acetobacter</taxon>
    </lineage>
</organism>
<comment type="caution">
    <text evidence="2">The sequence shown here is derived from an EMBL/GenBank/DDBJ whole genome shotgun (WGS) entry which is preliminary data.</text>
</comment>
<dbReference type="STRING" id="1120919.GCA_000429165_01792"/>
<dbReference type="EMBL" id="BJYF01000005">
    <property type="protein sequence ID" value="GEN59148.1"/>
    <property type="molecule type" value="Genomic_DNA"/>
</dbReference>
<evidence type="ECO:0000313" key="2">
    <source>
        <dbReference type="EMBL" id="GEN59148.1"/>
    </source>
</evidence>
<dbReference type="Pfam" id="PF13403">
    <property type="entry name" value="Hint_2"/>
    <property type="match status" value="1"/>
</dbReference>
<accession>A0A511X886</accession>
<dbReference type="Proteomes" id="UP000321635">
    <property type="component" value="Unassembled WGS sequence"/>
</dbReference>
<reference evidence="2 3" key="1">
    <citation type="submission" date="2019-07" db="EMBL/GenBank/DDBJ databases">
        <title>Whole genome shotgun sequence of Acetobacter nitrogenifigens NBRC 105050.</title>
        <authorList>
            <person name="Hosoyama A."/>
            <person name="Uohara A."/>
            <person name="Ohji S."/>
            <person name="Ichikawa N."/>
        </authorList>
    </citation>
    <scope>NUCLEOTIDE SEQUENCE [LARGE SCALE GENOMIC DNA]</scope>
    <source>
        <strain evidence="2 3">NBRC 105050</strain>
    </source>
</reference>
<sequence>MSAANANSVVSSGASVAVDSDAYLLSPIVMNGGALTVAGATISGHVYGTETVISGGIAIGSTINGGQETVSSGGRSLDAVILAGAQSVDGGVVSGATVLGADYYSTVGSDTYGNALQTVASGGVAIATTLSTGVATNAQGLVAYHTAAQIVCAGGVAIDTVLNGGLSAQFLLMNTWWVTGLATETVLAGGTAIRTVANVGGAIDVHAGGTASDTSLGGGSLALEAGATYGGTVTFQPVAEPPNSGQTGPYTSGSTLTATISQTSAMTIVGFNVIGSVYYAYQALKPLAGDTINRIIVSDLTFAGPYGEIDRGEIGPDGTLTVIEGDARATLHLSGAFGSEFYFQRAPDGGTEITYGVPCYCPGTLIATPDGDRPVEGLAIGDLVLTASGALRPIRWIGRRSYNGRFAAGNPDIMPVVIRADALGDGLPRRDLTVSPLHAMAVEGWLVPARLLLNGRSIVQQSRVARVDYIHIELETHDLLLAEGVPSETFIDDGSRAMFHNAVEFAQLYPSTRNEVADARFCLPRIEDGPALEAIRARLSLIAAKQTDRRAVAGYVDVAADGVIAGWARSQLLPGTPVELVVRRGSVEVGRVAANRRRADLDALPRYSGAYGFEFRPDDESDIAGLTVHEALSGVRLRLSGARERRVAV</sequence>
<dbReference type="InterPro" id="IPR012332">
    <property type="entry name" value="Autotransporter_pectin_lyase_C"/>
</dbReference>
<protein>
    <recommendedName>
        <fullName evidence="1">Hedgehog/Intein (Hint) domain-containing protein</fullName>
    </recommendedName>
</protein>
<dbReference type="Gene3D" id="2.170.16.10">
    <property type="entry name" value="Hedgehog/Intein (Hint) domain"/>
    <property type="match status" value="1"/>
</dbReference>
<dbReference type="InterPro" id="IPR036844">
    <property type="entry name" value="Hint_dom_sf"/>
</dbReference>
<dbReference type="AlphaFoldDB" id="A0A511X886"/>
<gene>
    <name evidence="2" type="ORF">ANI02nite_10320</name>
</gene>
<keyword evidence="3" id="KW-1185">Reference proteome</keyword>
<dbReference type="RefSeq" id="WP_051292141.1">
    <property type="nucleotide sequence ID" value="NZ_AUBI01000005.1"/>
</dbReference>
<dbReference type="SUPFAM" id="SSF51294">
    <property type="entry name" value="Hedgehog/intein (Hint) domain"/>
    <property type="match status" value="1"/>
</dbReference>
<evidence type="ECO:0000259" key="1">
    <source>
        <dbReference type="Pfam" id="PF13403"/>
    </source>
</evidence>
<feature type="domain" description="Hedgehog/Intein (Hint)" evidence="1">
    <location>
        <begin position="358"/>
        <end position="493"/>
    </location>
</feature>
<name>A0A511X886_9PROT</name>
<dbReference type="InterPro" id="IPR028992">
    <property type="entry name" value="Hedgehog/Intein_dom"/>
</dbReference>